<dbReference type="InterPro" id="IPR000477">
    <property type="entry name" value="RT_dom"/>
</dbReference>
<evidence type="ECO:0000256" key="3">
    <source>
        <dbReference type="ARBA" id="ARBA00022842"/>
    </source>
</evidence>
<evidence type="ECO:0000313" key="8">
    <source>
        <dbReference type="Proteomes" id="UP000269221"/>
    </source>
</evidence>
<gene>
    <name evidence="7" type="ORF">DUI87_25949</name>
</gene>
<dbReference type="Pfam" id="PF17919">
    <property type="entry name" value="RT_RNaseH_2"/>
    <property type="match status" value="1"/>
</dbReference>
<dbReference type="SUPFAM" id="SSF53098">
    <property type="entry name" value="Ribonuclease H-like"/>
    <property type="match status" value="2"/>
</dbReference>
<dbReference type="Proteomes" id="UP000269221">
    <property type="component" value="Unassembled WGS sequence"/>
</dbReference>
<dbReference type="OrthoDB" id="9291658at2759"/>
<dbReference type="EMBL" id="QRBI01000159">
    <property type="protein sequence ID" value="RMB97585.1"/>
    <property type="molecule type" value="Genomic_DNA"/>
</dbReference>
<dbReference type="InterPro" id="IPR043128">
    <property type="entry name" value="Rev_trsase/Diguanyl_cyclase"/>
</dbReference>
<dbReference type="EC" id="3.1.26.4" evidence="2"/>
<dbReference type="PROSITE" id="PS50879">
    <property type="entry name" value="RNASE_H_1"/>
    <property type="match status" value="1"/>
</dbReference>
<dbReference type="Pfam" id="PF00075">
    <property type="entry name" value="RNase_H"/>
    <property type="match status" value="1"/>
</dbReference>
<protein>
    <recommendedName>
        <fullName evidence="2">ribonuclease H</fullName>
        <ecNumber evidence="2">3.1.26.4</ecNumber>
    </recommendedName>
</protein>
<dbReference type="InterPro" id="IPR041577">
    <property type="entry name" value="RT_RNaseH_2"/>
</dbReference>
<dbReference type="InterPro" id="IPR043502">
    <property type="entry name" value="DNA/RNA_pol_sf"/>
</dbReference>
<name>A0A3M0J9G7_HIRRU</name>
<evidence type="ECO:0000259" key="6">
    <source>
        <dbReference type="PROSITE" id="PS50994"/>
    </source>
</evidence>
<dbReference type="PROSITE" id="PS50878">
    <property type="entry name" value="RT_POL"/>
    <property type="match status" value="1"/>
</dbReference>
<dbReference type="SUPFAM" id="SSF47943">
    <property type="entry name" value="Retrovirus capsid protein, N-terminal core domain"/>
    <property type="match status" value="1"/>
</dbReference>
<dbReference type="STRING" id="333673.A0A3M0J9G7"/>
<dbReference type="GO" id="GO:0015074">
    <property type="term" value="P:DNA integration"/>
    <property type="evidence" value="ECO:0007669"/>
    <property type="project" value="InterPro"/>
</dbReference>
<evidence type="ECO:0000259" key="5">
    <source>
        <dbReference type="PROSITE" id="PS50879"/>
    </source>
</evidence>
<dbReference type="GO" id="GO:0019068">
    <property type="term" value="P:virion assembly"/>
    <property type="evidence" value="ECO:0007669"/>
    <property type="project" value="InterPro"/>
</dbReference>
<dbReference type="Pfam" id="PF02093">
    <property type="entry name" value="Gag_p30"/>
    <property type="match status" value="1"/>
</dbReference>
<dbReference type="InterPro" id="IPR036397">
    <property type="entry name" value="RNaseH_sf"/>
</dbReference>
<dbReference type="PANTHER" id="PTHR33064:SF29">
    <property type="entry name" value="PEPTIDASE A2 DOMAIN-CONTAINING PROTEIN-RELATED"/>
    <property type="match status" value="1"/>
</dbReference>
<feature type="domain" description="Reverse transcriptase" evidence="4">
    <location>
        <begin position="138"/>
        <end position="319"/>
    </location>
</feature>
<evidence type="ECO:0000256" key="1">
    <source>
        <dbReference type="ARBA" id="ARBA00010879"/>
    </source>
</evidence>
<proteinExistence type="inferred from homology"/>
<dbReference type="InterPro" id="IPR051320">
    <property type="entry name" value="Viral_Replic_Matur_Polypro"/>
</dbReference>
<evidence type="ECO:0000256" key="2">
    <source>
        <dbReference type="ARBA" id="ARBA00012180"/>
    </source>
</evidence>
<dbReference type="PROSITE" id="PS50994">
    <property type="entry name" value="INTEGRASE"/>
    <property type="match status" value="1"/>
</dbReference>
<dbReference type="AlphaFoldDB" id="A0A3M0J9G7"/>
<reference evidence="7 8" key="1">
    <citation type="submission" date="2018-07" db="EMBL/GenBank/DDBJ databases">
        <title>A high quality draft genome assembly of the barn swallow (H. rustica rustica).</title>
        <authorList>
            <person name="Formenti G."/>
            <person name="Chiara M."/>
            <person name="Poveda L."/>
            <person name="Francoijs K.-J."/>
            <person name="Bonisoli-Alquati A."/>
            <person name="Canova L."/>
            <person name="Gianfranceschi L."/>
            <person name="Horner D.S."/>
            <person name="Saino N."/>
        </authorList>
    </citation>
    <scope>NUCLEOTIDE SEQUENCE [LARGE SCALE GENOMIC DNA]</scope>
    <source>
        <strain evidence="7">Chelidonia</strain>
        <tissue evidence="7">Blood</tissue>
    </source>
</reference>
<dbReference type="InterPro" id="IPR003036">
    <property type="entry name" value="Gag_P30"/>
</dbReference>
<feature type="domain" description="Integrase catalytic" evidence="6">
    <location>
        <begin position="782"/>
        <end position="956"/>
    </location>
</feature>
<dbReference type="Gene3D" id="3.10.10.10">
    <property type="entry name" value="HIV Type 1 Reverse Transcriptase, subunit A, domain 1"/>
    <property type="match status" value="1"/>
</dbReference>
<dbReference type="Pfam" id="PF00078">
    <property type="entry name" value="RVT_1"/>
    <property type="match status" value="1"/>
</dbReference>
<keyword evidence="3" id="KW-0460">Magnesium</keyword>
<dbReference type="FunFam" id="3.30.70.270:FF:000020">
    <property type="entry name" value="Transposon Tf2-6 polyprotein-like Protein"/>
    <property type="match status" value="1"/>
</dbReference>
<evidence type="ECO:0000259" key="4">
    <source>
        <dbReference type="PROSITE" id="PS50878"/>
    </source>
</evidence>
<dbReference type="InterPro" id="IPR001584">
    <property type="entry name" value="Integrase_cat-core"/>
</dbReference>
<dbReference type="GO" id="GO:0004523">
    <property type="term" value="F:RNA-DNA hybrid ribonuclease activity"/>
    <property type="evidence" value="ECO:0007669"/>
    <property type="project" value="UniProtKB-EC"/>
</dbReference>
<dbReference type="InterPro" id="IPR012337">
    <property type="entry name" value="RNaseH-like_sf"/>
</dbReference>
<dbReference type="GO" id="GO:0003676">
    <property type="term" value="F:nucleic acid binding"/>
    <property type="evidence" value="ECO:0007669"/>
    <property type="project" value="InterPro"/>
</dbReference>
<dbReference type="SUPFAM" id="SSF56672">
    <property type="entry name" value="DNA/RNA polymerases"/>
    <property type="match status" value="1"/>
</dbReference>
<dbReference type="InterPro" id="IPR002156">
    <property type="entry name" value="RNaseH_domain"/>
</dbReference>
<dbReference type="Gene3D" id="1.10.375.10">
    <property type="entry name" value="Human Immunodeficiency Virus Type 1 Capsid Protein"/>
    <property type="match status" value="1"/>
</dbReference>
<dbReference type="InterPro" id="IPR008919">
    <property type="entry name" value="Retrov_capsid_N"/>
</dbReference>
<keyword evidence="8" id="KW-1185">Reference proteome</keyword>
<dbReference type="Gene3D" id="3.30.70.270">
    <property type="match status" value="2"/>
</dbReference>
<accession>A0A3M0J9G7</accession>
<dbReference type="PANTHER" id="PTHR33064">
    <property type="entry name" value="POL PROTEIN"/>
    <property type="match status" value="1"/>
</dbReference>
<evidence type="ECO:0000313" key="7">
    <source>
        <dbReference type="EMBL" id="RMB97585.1"/>
    </source>
</evidence>
<organism evidence="7 8">
    <name type="scientific">Hirundo rustica rustica</name>
    <dbReference type="NCBI Taxonomy" id="333673"/>
    <lineage>
        <taxon>Eukaryota</taxon>
        <taxon>Metazoa</taxon>
        <taxon>Chordata</taxon>
        <taxon>Craniata</taxon>
        <taxon>Vertebrata</taxon>
        <taxon>Euteleostomi</taxon>
        <taxon>Archelosauria</taxon>
        <taxon>Archosauria</taxon>
        <taxon>Dinosauria</taxon>
        <taxon>Saurischia</taxon>
        <taxon>Theropoda</taxon>
        <taxon>Coelurosauria</taxon>
        <taxon>Aves</taxon>
        <taxon>Neognathae</taxon>
        <taxon>Neoaves</taxon>
        <taxon>Telluraves</taxon>
        <taxon>Australaves</taxon>
        <taxon>Passeriformes</taxon>
        <taxon>Sylvioidea</taxon>
        <taxon>Hirundinidae</taxon>
        <taxon>Hirundo</taxon>
    </lineage>
</organism>
<feature type="domain" description="RNase H type-1" evidence="5">
    <location>
        <begin position="570"/>
        <end position="719"/>
    </location>
</feature>
<sequence>MPSRYVGTESISISGVTGGSQQLTVLEAEVSLTGNGWQKHPIVTGPEAPCILGIDYLRNGYFKDPKGYRWAFGIAAVETEDIRQLSTLPGLSDDSCAVGLLRVEEQQVPIATTTVHRRQYRTDRDSVTPIHEMIRKLESQGVVSKARSPFNSPIWPVRKSSGEWRLTVDYRALNEVTPPLSAAVPDMLELQYELESKAAKWYATIDIANAFFSIPLAAECRAQFAFTWKGIQYTWNRLPQGWKHSPTICHGLIQTTLEKGEAPEHLQYIDDIIVWGNTAGEVFEKGEKIIQILLKAGFAIKRSKVKGPAQEIQFLGVKWQDGRRQIPTEVINKIIAMSPPTSKKETQAFLGAIGFWRMHIPEYSQIVSPLYLVTRKKNDFHWGPEQQQAFAQIKQEIAHAVALGPVRTGPEVKNVLYSAAGNNGLSWSLWQKVPGETRGRPLGFWSRSYRGSEANYTPTEKEILAAYEGLQAASEVIGTETQLLLAPRLPVLGWMFKGKVPSTHHATDTTWSKWIALITQRARIGNPNRPGILEIITNWPDGETFGLSFEEEEQVTRAEEAPPYNELPETERQYALFTDGSCRIVGANRKWKAAVWSPTRRVAQATEGQGGSSQIAELKAIQLALDIAEREKWPRLYLYTDSWMVANALWGWLNRWKKANWQRRGKPIWAAEIWQDIAARVEKLTVKVRHVDAHVSKSQANEEHHNNEQVDKAAKVKVSQVDLDWQHKGEVFLARWAHDASGHQGRDATYRWARDRGVDLTMDNISQVIHNCETCAAIKQAKRVKPLWYGGRWLKYRYGEAWQIDYITLPQTRQGKRYVLTMVEATTGWLETYPVPHATARNTILGLEKQVLWRHGTPERIESDNGTHFKNSLINTWAREHGIEWIYHIPYHAPAAGKVERCNGLLKTTLKALGGGTFKNWELNLAKATWMVNTRGSINRAGPAQSEPLHTVDGDKVPVVHMKGILGKTVWINPTSSKGRPIRGIVFAQGPGSTCLLNKMNVMATLTASEVRNFKKELGSLVKDPIGVSNQVDQFLGPNVYTWEELNSILKILFSPEEVRMIRTAGMRIWERENRIGPPGDIKLPIVDPRWSPNREEDRRSMEDYRNLIVRGIKESVPRSNNTKLAFDSMQGKEETPAAWLNRLKKDFQLYSSIDPDSPEGQILLKTQFVSKSWPDRRRKLEKIEDWQERGINKLLREALRVYLRREEEKTRAKAKIMVAVAKESAGAAKNQDLPDRQSTKFIYGEGSCVSI</sequence>
<comment type="caution">
    <text evidence="7">The sequence shown here is derived from an EMBL/GenBank/DDBJ whole genome shotgun (WGS) entry which is preliminary data.</text>
</comment>
<comment type="similarity">
    <text evidence="1">Belongs to the beta type-B retroviral polymerase family. HERV class-II K(HML-2) pol subfamily.</text>
</comment>
<dbReference type="Gene3D" id="3.30.420.10">
    <property type="entry name" value="Ribonuclease H-like superfamily/Ribonuclease H"/>
    <property type="match status" value="2"/>
</dbReference>
<dbReference type="Pfam" id="PF00665">
    <property type="entry name" value="rve"/>
    <property type="match status" value="1"/>
</dbReference>